<dbReference type="KEGG" id="cput:CONPUDRAFT_26075"/>
<reference evidence="2" key="1">
    <citation type="journal article" date="2012" name="Science">
        <title>The Paleozoic origin of enzymatic lignin decomposition reconstructed from 31 fungal genomes.</title>
        <authorList>
            <person name="Floudas D."/>
            <person name="Binder M."/>
            <person name="Riley R."/>
            <person name="Barry K."/>
            <person name="Blanchette R.A."/>
            <person name="Henrissat B."/>
            <person name="Martinez A.T."/>
            <person name="Otillar R."/>
            <person name="Spatafora J.W."/>
            <person name="Yadav J.S."/>
            <person name="Aerts A."/>
            <person name="Benoit I."/>
            <person name="Boyd A."/>
            <person name="Carlson A."/>
            <person name="Copeland A."/>
            <person name="Coutinho P.M."/>
            <person name="de Vries R.P."/>
            <person name="Ferreira P."/>
            <person name="Findley K."/>
            <person name="Foster B."/>
            <person name="Gaskell J."/>
            <person name="Glotzer D."/>
            <person name="Gorecki P."/>
            <person name="Heitman J."/>
            <person name="Hesse C."/>
            <person name="Hori C."/>
            <person name="Igarashi K."/>
            <person name="Jurgens J.A."/>
            <person name="Kallen N."/>
            <person name="Kersten P."/>
            <person name="Kohler A."/>
            <person name="Kuees U."/>
            <person name="Kumar T.K.A."/>
            <person name="Kuo A."/>
            <person name="LaButti K."/>
            <person name="Larrondo L.F."/>
            <person name="Lindquist E."/>
            <person name="Ling A."/>
            <person name="Lombard V."/>
            <person name="Lucas S."/>
            <person name="Lundell T."/>
            <person name="Martin R."/>
            <person name="McLaughlin D.J."/>
            <person name="Morgenstern I."/>
            <person name="Morin E."/>
            <person name="Murat C."/>
            <person name="Nagy L.G."/>
            <person name="Nolan M."/>
            <person name="Ohm R.A."/>
            <person name="Patyshakuliyeva A."/>
            <person name="Rokas A."/>
            <person name="Ruiz-Duenas F.J."/>
            <person name="Sabat G."/>
            <person name="Salamov A."/>
            <person name="Samejima M."/>
            <person name="Schmutz J."/>
            <person name="Slot J.C."/>
            <person name="St John F."/>
            <person name="Stenlid J."/>
            <person name="Sun H."/>
            <person name="Sun S."/>
            <person name="Syed K."/>
            <person name="Tsang A."/>
            <person name="Wiebenga A."/>
            <person name="Young D."/>
            <person name="Pisabarro A."/>
            <person name="Eastwood D.C."/>
            <person name="Martin F."/>
            <person name="Cullen D."/>
            <person name="Grigoriev I.V."/>
            <person name="Hibbett D.S."/>
        </authorList>
    </citation>
    <scope>NUCLEOTIDE SEQUENCE [LARGE SCALE GENOMIC DNA]</scope>
    <source>
        <strain evidence="2">RWD-64-598 SS2</strain>
    </source>
</reference>
<dbReference type="AlphaFoldDB" id="A0A5M3MI30"/>
<dbReference type="Pfam" id="PF18758">
    <property type="entry name" value="KDZ"/>
    <property type="match status" value="1"/>
</dbReference>
<feature type="non-terminal residue" evidence="1">
    <location>
        <position position="1"/>
    </location>
</feature>
<accession>A0A5M3MI30</accession>
<evidence type="ECO:0000313" key="1">
    <source>
        <dbReference type="EMBL" id="EIW78899.1"/>
    </source>
</evidence>
<dbReference type="EMBL" id="JH711581">
    <property type="protein sequence ID" value="EIW78899.1"/>
    <property type="molecule type" value="Genomic_DNA"/>
</dbReference>
<evidence type="ECO:0008006" key="3">
    <source>
        <dbReference type="Google" id="ProtNLM"/>
    </source>
</evidence>
<proteinExistence type="predicted"/>
<dbReference type="Proteomes" id="UP000053558">
    <property type="component" value="Unassembled WGS sequence"/>
</dbReference>
<organism evidence="1 2">
    <name type="scientific">Coniophora puteana (strain RWD-64-598)</name>
    <name type="common">Brown rot fungus</name>
    <dbReference type="NCBI Taxonomy" id="741705"/>
    <lineage>
        <taxon>Eukaryota</taxon>
        <taxon>Fungi</taxon>
        <taxon>Dikarya</taxon>
        <taxon>Basidiomycota</taxon>
        <taxon>Agaricomycotina</taxon>
        <taxon>Agaricomycetes</taxon>
        <taxon>Agaricomycetidae</taxon>
        <taxon>Boletales</taxon>
        <taxon>Coniophorineae</taxon>
        <taxon>Coniophoraceae</taxon>
        <taxon>Coniophora</taxon>
    </lineage>
</organism>
<dbReference type="InterPro" id="IPR040521">
    <property type="entry name" value="KDZ"/>
</dbReference>
<feature type="non-terminal residue" evidence="1">
    <location>
        <position position="770"/>
    </location>
</feature>
<protein>
    <recommendedName>
        <fullName evidence="3">CxC1-like cysteine cluster associated with KDZ transposases domain-containing protein</fullName>
    </recommendedName>
</protein>
<gene>
    <name evidence="1" type="ORF">CONPUDRAFT_26075</name>
</gene>
<dbReference type="PANTHER" id="PTHR33096:SF1">
    <property type="entry name" value="CXC1-LIKE CYSTEINE CLUSTER ASSOCIATED WITH KDZ TRANSPOSASES DOMAIN-CONTAINING PROTEIN"/>
    <property type="match status" value="1"/>
</dbReference>
<name>A0A5M3MI30_CONPW</name>
<dbReference type="GeneID" id="19206600"/>
<dbReference type="PANTHER" id="PTHR33096">
    <property type="entry name" value="CXC2 DOMAIN-CONTAINING PROTEIN"/>
    <property type="match status" value="1"/>
</dbReference>
<dbReference type="OrthoDB" id="3237105at2759"/>
<keyword evidence="2" id="KW-1185">Reference proteome</keyword>
<evidence type="ECO:0000313" key="2">
    <source>
        <dbReference type="Proteomes" id="UP000053558"/>
    </source>
</evidence>
<sequence length="770" mass="87164">LSTCGCQTAPLQLVRLGMFPNTPSKPTLAIDFRVLSLASNLFKRLTPNSTAWCEALDDFFKQMRYQFATDDPLRRWFAMAIHWFAVLRLAVESHVDRVIECAQPARMSTPVAGTSSEDAVPLDTSPVIASHSYSRTQVSPYLQSRCALCFPETFSHSTSSPDVIVCLDACFTQKRANNTRQAAGEDPPNPTASFFVPECVVKEIQEWVAQQREPRTGTRGRQHEDDDNIEAGMKVPASSLEACGSSFKAADETREKASTCFFADTGLMALVCRHDRVLWFCNMTSAGERQYYALALLEMLLRHVPGTTRVGLLYDIACQLERSARKWGLLSDEVLARMEFGVSVFHAYGHQWPCQVVYHPCKRIGFGLSDGEGCERLWSALRFLISILRVSGMHQRRFVLDDQVRFLDAKAMISSGTWLRNKWKGCQEKKTVALDVLRECATPVGVLRGEWNSQVLSQTRPYPVRAYLARVDAAVARALELEKTMNARGTQVTHLEQQLRAGLNSDVLDIGVMLKDARESHKLAIAALQQCLGTMGAPARRRLQQRKLDVYMQVRIEALSALTRIRERARGRKFQLERMKDSYRSSANVPAENHLMTHIESSVKRGEPSLKRLVDRYNQLCMDIRSLISKRRAPARAVVPPLITAQQVFNLDVDNDIWQNTGLDDSSLAPPAWLSNDSVRRGIRAMLEVDRCNEEEARLLVERCRLQDWIKEQWQHLKRAEAGTGANEVYFITRRKEHVARLYTEWEPLVRDIPCDEGSSWGLDPGEVRD</sequence>
<dbReference type="RefSeq" id="XP_007770395.1">
    <property type="nucleotide sequence ID" value="XM_007772205.1"/>
</dbReference>
<comment type="caution">
    <text evidence="1">The sequence shown here is derived from an EMBL/GenBank/DDBJ whole genome shotgun (WGS) entry which is preliminary data.</text>
</comment>